<evidence type="ECO:0008006" key="8">
    <source>
        <dbReference type="Google" id="ProtNLM"/>
    </source>
</evidence>
<organism evidence="6 7">
    <name type="scientific">Imshaugia aleurites</name>
    <dbReference type="NCBI Taxonomy" id="172621"/>
    <lineage>
        <taxon>Eukaryota</taxon>
        <taxon>Fungi</taxon>
        <taxon>Dikarya</taxon>
        <taxon>Ascomycota</taxon>
        <taxon>Pezizomycotina</taxon>
        <taxon>Lecanoromycetes</taxon>
        <taxon>OSLEUM clade</taxon>
        <taxon>Lecanoromycetidae</taxon>
        <taxon>Lecanorales</taxon>
        <taxon>Lecanorineae</taxon>
        <taxon>Parmeliaceae</taxon>
        <taxon>Imshaugia</taxon>
    </lineage>
</organism>
<keyword evidence="7" id="KW-1185">Reference proteome</keyword>
<dbReference type="InterPro" id="IPR036388">
    <property type="entry name" value="WH-like_DNA-bd_sf"/>
</dbReference>
<keyword evidence="1" id="KW-0489">Methyltransferase</keyword>
<evidence type="ECO:0000256" key="3">
    <source>
        <dbReference type="ARBA" id="ARBA00022691"/>
    </source>
</evidence>
<feature type="domain" description="O-methyltransferase C-terminal" evidence="4">
    <location>
        <begin position="227"/>
        <end position="369"/>
    </location>
</feature>
<feature type="domain" description="O-methyltransferase dimerisation" evidence="5">
    <location>
        <begin position="67"/>
        <end position="128"/>
    </location>
</feature>
<evidence type="ECO:0000259" key="4">
    <source>
        <dbReference type="Pfam" id="PF00891"/>
    </source>
</evidence>
<dbReference type="Gene3D" id="1.10.10.10">
    <property type="entry name" value="Winged helix-like DNA-binding domain superfamily/Winged helix DNA-binding domain"/>
    <property type="match status" value="1"/>
</dbReference>
<dbReference type="PANTHER" id="PTHR43712">
    <property type="entry name" value="PUTATIVE (AFU_ORTHOLOGUE AFUA_4G14580)-RELATED"/>
    <property type="match status" value="1"/>
</dbReference>
<dbReference type="Proteomes" id="UP000664534">
    <property type="component" value="Unassembled WGS sequence"/>
</dbReference>
<evidence type="ECO:0000259" key="5">
    <source>
        <dbReference type="Pfam" id="PF08100"/>
    </source>
</evidence>
<dbReference type="Pfam" id="PF08100">
    <property type="entry name" value="Dimerisation"/>
    <property type="match status" value="1"/>
</dbReference>
<dbReference type="PROSITE" id="PS51683">
    <property type="entry name" value="SAM_OMT_II"/>
    <property type="match status" value="1"/>
</dbReference>
<dbReference type="GO" id="GO:0032259">
    <property type="term" value="P:methylation"/>
    <property type="evidence" value="ECO:0007669"/>
    <property type="project" value="UniProtKB-KW"/>
</dbReference>
<dbReference type="Gene3D" id="3.40.50.150">
    <property type="entry name" value="Vaccinia Virus protein VP39"/>
    <property type="match status" value="1"/>
</dbReference>
<comment type="caution">
    <text evidence="6">The sequence shown here is derived from an EMBL/GenBank/DDBJ whole genome shotgun (WGS) entry which is preliminary data.</text>
</comment>
<dbReference type="SUPFAM" id="SSF53335">
    <property type="entry name" value="S-adenosyl-L-methionine-dependent methyltransferases"/>
    <property type="match status" value="1"/>
</dbReference>
<dbReference type="InterPro" id="IPR012967">
    <property type="entry name" value="COMT_dimerisation"/>
</dbReference>
<proteinExistence type="predicted"/>
<dbReference type="InterPro" id="IPR036390">
    <property type="entry name" value="WH_DNA-bd_sf"/>
</dbReference>
<keyword evidence="2" id="KW-0808">Transferase</keyword>
<dbReference type="InterPro" id="IPR016461">
    <property type="entry name" value="COMT-like"/>
</dbReference>
<name>A0A8H3FMD7_9LECA</name>
<sequence length="391" mass="43973">MTSTTSDIAGLVKQLQGLKASDVQDEETRKSLFEAARDVTFTLESPGDSIQRIAYIVRAQGKTYCPDLKLFEILSQKEHSASSTQQLAETTKADEVLLGRILRYLASVGMIEEVGEDEWAATNITKTLSVPGLKAGIYHNHDNILPCWQVLPEFLAETKYQNPSDGAHSPFQKGHRTDQMPFDWALAVPSRFDNFLQWMMANREGQKMFLDVYPFEKELCHGLKPEIPLFVDVGGGIGHQCLALKQRIPHAPGRVINQDLPPAIAQAIPCEGVEHTIHDFMAEQPIKGARAYYLRNIMHDWPDDKCIIILQRIIEVMDKDSVILIDDMVLPNQGAHWRATQLDLAMMAGLAAMERTEKQWYSMLDAAGLKVEKIYTYTPELRDSIIVAVPK</sequence>
<dbReference type="InterPro" id="IPR001077">
    <property type="entry name" value="COMT_C"/>
</dbReference>
<evidence type="ECO:0000256" key="2">
    <source>
        <dbReference type="ARBA" id="ARBA00022679"/>
    </source>
</evidence>
<dbReference type="SUPFAM" id="SSF46785">
    <property type="entry name" value="Winged helix' DNA-binding domain"/>
    <property type="match status" value="1"/>
</dbReference>
<evidence type="ECO:0000313" key="7">
    <source>
        <dbReference type="Proteomes" id="UP000664534"/>
    </source>
</evidence>
<reference evidence="6" key="1">
    <citation type="submission" date="2021-03" db="EMBL/GenBank/DDBJ databases">
        <authorList>
            <person name="Tagirdzhanova G."/>
        </authorList>
    </citation>
    <scope>NUCLEOTIDE SEQUENCE</scope>
</reference>
<gene>
    <name evidence="6" type="ORF">IMSHALPRED_005981</name>
</gene>
<dbReference type="GO" id="GO:0008171">
    <property type="term" value="F:O-methyltransferase activity"/>
    <property type="evidence" value="ECO:0007669"/>
    <property type="project" value="InterPro"/>
</dbReference>
<dbReference type="AlphaFoldDB" id="A0A8H3FMD7"/>
<evidence type="ECO:0000313" key="6">
    <source>
        <dbReference type="EMBL" id="CAF9923646.1"/>
    </source>
</evidence>
<accession>A0A8H3FMD7</accession>
<keyword evidence="3" id="KW-0949">S-adenosyl-L-methionine</keyword>
<dbReference type="OrthoDB" id="2410195at2759"/>
<dbReference type="Pfam" id="PF00891">
    <property type="entry name" value="Methyltransf_2"/>
    <property type="match status" value="1"/>
</dbReference>
<dbReference type="GO" id="GO:0046983">
    <property type="term" value="F:protein dimerization activity"/>
    <property type="evidence" value="ECO:0007669"/>
    <property type="project" value="InterPro"/>
</dbReference>
<protein>
    <recommendedName>
        <fullName evidence="8">O-methyltransferase domain-containing protein</fullName>
    </recommendedName>
</protein>
<dbReference type="PANTHER" id="PTHR43712:SF1">
    <property type="entry name" value="HYPOTHETICAL O-METHYLTRANSFERASE (EUROFUNG)-RELATED"/>
    <property type="match status" value="1"/>
</dbReference>
<dbReference type="InterPro" id="IPR029063">
    <property type="entry name" value="SAM-dependent_MTases_sf"/>
</dbReference>
<dbReference type="EMBL" id="CAJPDT010000034">
    <property type="protein sequence ID" value="CAF9923646.1"/>
    <property type="molecule type" value="Genomic_DNA"/>
</dbReference>
<evidence type="ECO:0000256" key="1">
    <source>
        <dbReference type="ARBA" id="ARBA00022603"/>
    </source>
</evidence>